<name>A0A1D1VL96_RAMVA</name>
<evidence type="ECO:0000256" key="1">
    <source>
        <dbReference type="ARBA" id="ARBA00023157"/>
    </source>
</evidence>
<dbReference type="GO" id="GO:0006508">
    <property type="term" value="P:proteolysis"/>
    <property type="evidence" value="ECO:0007669"/>
    <property type="project" value="InterPro"/>
</dbReference>
<feature type="compositionally biased region" description="Low complexity" evidence="3">
    <location>
        <begin position="411"/>
        <end position="420"/>
    </location>
</feature>
<dbReference type="Pfam" id="PF00089">
    <property type="entry name" value="Trypsin"/>
    <property type="match status" value="2"/>
</dbReference>
<dbReference type="InterPro" id="IPR009003">
    <property type="entry name" value="Peptidase_S1_PA"/>
</dbReference>
<dbReference type="PANTHER" id="PTHR24256">
    <property type="entry name" value="TRYPTASE-RELATED"/>
    <property type="match status" value="1"/>
</dbReference>
<protein>
    <recommendedName>
        <fullName evidence="4">Peptidase S1 domain-containing protein</fullName>
    </recommendedName>
</protein>
<evidence type="ECO:0000256" key="2">
    <source>
        <dbReference type="ARBA" id="ARBA00024195"/>
    </source>
</evidence>
<proteinExistence type="inferred from homology"/>
<dbReference type="SUPFAM" id="SSF50494">
    <property type="entry name" value="Trypsin-like serine proteases"/>
    <property type="match status" value="2"/>
</dbReference>
<dbReference type="Gene3D" id="2.40.10.10">
    <property type="entry name" value="Trypsin-like serine proteases"/>
    <property type="match status" value="2"/>
</dbReference>
<keyword evidence="1" id="KW-1015">Disulfide bond</keyword>
<dbReference type="Proteomes" id="UP000186922">
    <property type="component" value="Unassembled WGS sequence"/>
</dbReference>
<dbReference type="AlphaFoldDB" id="A0A1D1VL96"/>
<evidence type="ECO:0000313" key="5">
    <source>
        <dbReference type="EMBL" id="GAV01691.1"/>
    </source>
</evidence>
<accession>A0A1D1VL96</accession>
<comment type="similarity">
    <text evidence="2">Belongs to the peptidase S1 family. CLIP subfamily.</text>
</comment>
<dbReference type="PROSITE" id="PS50240">
    <property type="entry name" value="TRYPSIN_DOM"/>
    <property type="match status" value="1"/>
</dbReference>
<dbReference type="InterPro" id="IPR051487">
    <property type="entry name" value="Ser/Thr_Proteases_Immune/Dev"/>
</dbReference>
<evidence type="ECO:0000256" key="3">
    <source>
        <dbReference type="SAM" id="MobiDB-lite"/>
    </source>
</evidence>
<dbReference type="InterPro" id="IPR043504">
    <property type="entry name" value="Peptidase_S1_PA_chymotrypsin"/>
</dbReference>
<evidence type="ECO:0000259" key="4">
    <source>
        <dbReference type="PROSITE" id="PS50240"/>
    </source>
</evidence>
<comment type="caution">
    <text evidence="5">The sequence shown here is derived from an EMBL/GenBank/DDBJ whole genome shotgun (WGS) entry which is preliminary data.</text>
</comment>
<dbReference type="InterPro" id="IPR001254">
    <property type="entry name" value="Trypsin_dom"/>
</dbReference>
<dbReference type="GO" id="GO:0004252">
    <property type="term" value="F:serine-type endopeptidase activity"/>
    <property type="evidence" value="ECO:0007669"/>
    <property type="project" value="InterPro"/>
</dbReference>
<dbReference type="EMBL" id="BDGG01000007">
    <property type="protein sequence ID" value="GAV01691.1"/>
    <property type="molecule type" value="Genomic_DNA"/>
</dbReference>
<keyword evidence="6" id="KW-1185">Reference proteome</keyword>
<dbReference type="OrthoDB" id="7840639at2759"/>
<gene>
    <name evidence="5" type="primary">RvY_12364-1</name>
    <name evidence="5" type="synonym">RvY_12364.1</name>
    <name evidence="5" type="ORF">RvY_12364</name>
</gene>
<organism evidence="5 6">
    <name type="scientific">Ramazzottius varieornatus</name>
    <name type="common">Water bear</name>
    <name type="synonym">Tardigrade</name>
    <dbReference type="NCBI Taxonomy" id="947166"/>
    <lineage>
        <taxon>Eukaryota</taxon>
        <taxon>Metazoa</taxon>
        <taxon>Ecdysozoa</taxon>
        <taxon>Tardigrada</taxon>
        <taxon>Eutardigrada</taxon>
        <taxon>Parachela</taxon>
        <taxon>Hypsibioidea</taxon>
        <taxon>Ramazzottiidae</taxon>
        <taxon>Ramazzottius</taxon>
    </lineage>
</organism>
<reference evidence="5 6" key="1">
    <citation type="journal article" date="2016" name="Nat. Commun.">
        <title>Extremotolerant tardigrade genome and improved radiotolerance of human cultured cells by tardigrade-unique protein.</title>
        <authorList>
            <person name="Hashimoto T."/>
            <person name="Horikawa D.D."/>
            <person name="Saito Y."/>
            <person name="Kuwahara H."/>
            <person name="Kozuka-Hata H."/>
            <person name="Shin-I T."/>
            <person name="Minakuchi Y."/>
            <person name="Ohishi K."/>
            <person name="Motoyama A."/>
            <person name="Aizu T."/>
            <person name="Enomoto A."/>
            <person name="Kondo K."/>
            <person name="Tanaka S."/>
            <person name="Hara Y."/>
            <person name="Koshikawa S."/>
            <person name="Sagara H."/>
            <person name="Miura T."/>
            <person name="Yokobori S."/>
            <person name="Miyagawa K."/>
            <person name="Suzuki Y."/>
            <person name="Kubo T."/>
            <person name="Oyama M."/>
            <person name="Kohara Y."/>
            <person name="Fujiyama A."/>
            <person name="Arakawa K."/>
            <person name="Katayama T."/>
            <person name="Toyoda A."/>
            <person name="Kunieda T."/>
        </authorList>
    </citation>
    <scope>NUCLEOTIDE SEQUENCE [LARGE SCALE GENOMIC DNA]</scope>
    <source>
        <strain evidence="5 6">YOKOZUNA-1</strain>
    </source>
</reference>
<evidence type="ECO:0000313" key="6">
    <source>
        <dbReference type="Proteomes" id="UP000186922"/>
    </source>
</evidence>
<dbReference type="STRING" id="947166.A0A1D1VL96"/>
<feature type="domain" description="Peptidase S1" evidence="4">
    <location>
        <begin position="176"/>
        <end position="438"/>
    </location>
</feature>
<dbReference type="SMART" id="SM00020">
    <property type="entry name" value="Tryp_SPc"/>
    <property type="match status" value="1"/>
</dbReference>
<sequence>MENANWKVNELHEANITVHANQECSTLTDFPTLLPPENICAGGNGTTLGEGDSGGPLQCRIPDSSPAKWQAMGIGTIVTKRNITKRPSIFNSVRRAMPWIADVYENKYEGWRSTDTIAEYNARTPEKAPTSSTVATMTSPATAPPVLPDVINLTTLSSTNVVSPPRGVLPFQQETVINGNGHRMQITSAEWPWQATVSVGYGGKDGFCGGTIIGNRWILTSATCVRNISDPSRNVETEHVMVSLGDRYAVEKDYDNSPVMRRTLAKFIAHPGYIDKFSARLNVPVHEIALLKLKETQGLNHSFYVPITGVTVISEDHWSVQILWKEERPNGTWWVLHRTRPTSPHVVRKKAPALFSRVQAALPFIADVLYKEGKARLIETPSTPGPSNPPCGITSGNSPGSGLPGGGTGVNPGSSNGGVTDISSSSRGNMNLPKGQWQ</sequence>
<feature type="region of interest" description="Disordered" evidence="3">
    <location>
        <begin position="379"/>
        <end position="438"/>
    </location>
</feature>